<dbReference type="InterPro" id="IPR014941">
    <property type="entry name" value="FimB/Mfa2/Mfa3"/>
</dbReference>
<evidence type="ECO:0000256" key="5">
    <source>
        <dbReference type="ARBA" id="ARBA00023139"/>
    </source>
</evidence>
<dbReference type="OrthoDB" id="1099819at2"/>
<dbReference type="AlphaFoldDB" id="A0A7W6MXT1"/>
<dbReference type="Gene3D" id="2.60.40.2100">
    <property type="match status" value="1"/>
</dbReference>
<comment type="subcellular location">
    <subcellularLocation>
        <location evidence="1">Cell outer membrane</location>
    </subcellularLocation>
</comment>
<dbReference type="Proteomes" id="UP000546007">
    <property type="component" value="Unassembled WGS sequence"/>
</dbReference>
<evidence type="ECO:0000256" key="2">
    <source>
        <dbReference type="ARBA" id="ARBA00007248"/>
    </source>
</evidence>
<comment type="caution">
    <text evidence="8">The sequence shown here is derived from an EMBL/GenBank/DDBJ whole genome shotgun (WGS) entry which is preliminary data.</text>
</comment>
<proteinExistence type="inferred from homology"/>
<organism evidence="8 9">
    <name type="scientific">Butyricimonas faecihominis</name>
    <dbReference type="NCBI Taxonomy" id="1472416"/>
    <lineage>
        <taxon>Bacteria</taxon>
        <taxon>Pseudomonadati</taxon>
        <taxon>Bacteroidota</taxon>
        <taxon>Bacteroidia</taxon>
        <taxon>Bacteroidales</taxon>
        <taxon>Odoribacteraceae</taxon>
        <taxon>Butyricimonas</taxon>
    </lineage>
</organism>
<dbReference type="Gene3D" id="2.60.40.2090">
    <property type="match status" value="1"/>
</dbReference>
<keyword evidence="4" id="KW-0472">Membrane</keyword>
<reference evidence="8 9" key="1">
    <citation type="submission" date="2020-08" db="EMBL/GenBank/DDBJ databases">
        <title>Genomic Encyclopedia of Type Strains, Phase IV (KMG-IV): sequencing the most valuable type-strain genomes for metagenomic binning, comparative biology and taxonomic classification.</title>
        <authorList>
            <person name="Goeker M."/>
        </authorList>
    </citation>
    <scope>NUCLEOTIDE SEQUENCE [LARGE SCALE GENOMIC DNA]</scope>
    <source>
        <strain evidence="8 9">DSM 105721</strain>
    </source>
</reference>
<dbReference type="GO" id="GO:0009279">
    <property type="term" value="C:cell outer membrane"/>
    <property type="evidence" value="ECO:0007669"/>
    <property type="project" value="UniProtKB-SubCell"/>
</dbReference>
<keyword evidence="7" id="KW-0449">Lipoprotein</keyword>
<dbReference type="EMBL" id="JACIES010000002">
    <property type="protein sequence ID" value="MBB4025309.1"/>
    <property type="molecule type" value="Genomic_DNA"/>
</dbReference>
<evidence type="ECO:0000256" key="4">
    <source>
        <dbReference type="ARBA" id="ARBA00023136"/>
    </source>
</evidence>
<accession>A0A7W6MXT1</accession>
<sequence>MNTGRLYRDWSQRIGSVLACLFLWSCDVMKEDTDNCGVYLEFIYNYNMEYVDSFDPWVNTVDIFVFDTDERFLFTKHARREELVGGKQMLLADNLPVGHYKILTVGGLTNHFRVSDVRGNALSPGETMLEDVRIALERISQTVSHEFSPLWIGKTIEIDYKADRGVYPVSLVKNTNHFHVLLAEVGGSSAGRADRPAFIFEILTPEGAVYGHDNVPRVQEPVTYMPYSLMAGEGPEVLSGGHVNTVRLLYDEDYDYKLIVYDTRTGLRAWDYDLMKLLESRKPMLRPDGSTLPVQEFLDRQSEWRLVILYKEGENPSGFVALSIEVNGWIVWRNDIEV</sequence>
<keyword evidence="9" id="KW-1185">Reference proteome</keyword>
<comment type="similarity">
    <text evidence="2">Belongs to the bacteroidetes fimbrillin superfamily. FimB/Mfa2 family.</text>
</comment>
<evidence type="ECO:0000256" key="6">
    <source>
        <dbReference type="ARBA" id="ARBA00023237"/>
    </source>
</evidence>
<keyword evidence="3" id="KW-0732">Signal</keyword>
<evidence type="ECO:0000256" key="7">
    <source>
        <dbReference type="ARBA" id="ARBA00023288"/>
    </source>
</evidence>
<dbReference type="GeneID" id="93099472"/>
<gene>
    <name evidence="8" type="ORF">GGR14_001081</name>
</gene>
<keyword evidence="5" id="KW-0564">Palmitate</keyword>
<evidence type="ECO:0000313" key="9">
    <source>
        <dbReference type="Proteomes" id="UP000546007"/>
    </source>
</evidence>
<evidence type="ECO:0000313" key="8">
    <source>
        <dbReference type="EMBL" id="MBB4025309.1"/>
    </source>
</evidence>
<evidence type="ECO:0000256" key="1">
    <source>
        <dbReference type="ARBA" id="ARBA00004442"/>
    </source>
</evidence>
<evidence type="ECO:0000256" key="3">
    <source>
        <dbReference type="ARBA" id="ARBA00022729"/>
    </source>
</evidence>
<dbReference type="Pfam" id="PF08842">
    <property type="entry name" value="Mfa2"/>
    <property type="match status" value="1"/>
</dbReference>
<keyword evidence="6" id="KW-0998">Cell outer membrane</keyword>
<name>A0A7W6MXT1_9BACT</name>
<dbReference type="RefSeq" id="WP_124315751.1">
    <property type="nucleotide sequence ID" value="NZ_AP028155.1"/>
</dbReference>
<evidence type="ECO:0008006" key="10">
    <source>
        <dbReference type="Google" id="ProtNLM"/>
    </source>
</evidence>
<protein>
    <recommendedName>
        <fullName evidence="10">FimB/Mfa2 family fimbrial subunit</fullName>
    </recommendedName>
</protein>